<evidence type="ECO:0000256" key="2">
    <source>
        <dbReference type="ARBA" id="ARBA00007171"/>
    </source>
</evidence>
<dbReference type="Gene3D" id="3.30.450.330">
    <property type="match status" value="1"/>
</dbReference>
<proteinExistence type="inferred from homology"/>
<dbReference type="GO" id="GO:0005886">
    <property type="term" value="C:plasma membrane"/>
    <property type="evidence" value="ECO:0007669"/>
    <property type="project" value="TreeGrafter"/>
</dbReference>
<protein>
    <recommendedName>
        <fullName evidence="8">Cell division protein FtsI (Penicillin-binding protein 3)</fullName>
    </recommendedName>
</protein>
<dbReference type="Gene3D" id="3.40.710.10">
    <property type="entry name" value="DD-peptidase/beta-lactamase superfamily"/>
    <property type="match status" value="1"/>
</dbReference>
<dbReference type="InterPro" id="IPR036138">
    <property type="entry name" value="PBP_dimer_sf"/>
</dbReference>
<comment type="subcellular location">
    <subcellularLocation>
        <location evidence="1">Membrane</location>
    </subcellularLocation>
</comment>
<dbReference type="SUPFAM" id="SSF56519">
    <property type="entry name" value="Penicillin binding protein dimerisation domain"/>
    <property type="match status" value="1"/>
</dbReference>
<evidence type="ECO:0000259" key="4">
    <source>
        <dbReference type="Pfam" id="PF00905"/>
    </source>
</evidence>
<reference evidence="7" key="2">
    <citation type="submission" date="2016-01" db="EMBL/GenBank/DDBJ databases">
        <title>First complete genome sequence of a species in the genus Microterricola, an extremophilic cold active enzyme producing strain ERGS5:02 isolated from Sikkim Himalaya.</title>
        <authorList>
            <person name="Kumar R."/>
            <person name="Singh D."/>
            <person name="Swarnkar M.K."/>
        </authorList>
    </citation>
    <scope>NUCLEOTIDE SEQUENCE [LARGE SCALE GENOMIC DNA]</scope>
    <source>
        <strain evidence="7">ERGS5:02</strain>
    </source>
</reference>
<dbReference type="Pfam" id="PF00905">
    <property type="entry name" value="Transpeptidase"/>
    <property type="match status" value="1"/>
</dbReference>
<dbReference type="PANTHER" id="PTHR30627:SF1">
    <property type="entry name" value="PEPTIDOGLYCAN D,D-TRANSPEPTIDASE FTSI"/>
    <property type="match status" value="1"/>
</dbReference>
<dbReference type="OrthoDB" id="9789078at2"/>
<evidence type="ECO:0000313" key="7">
    <source>
        <dbReference type="Proteomes" id="UP000058305"/>
    </source>
</evidence>
<organism evidence="6 7">
    <name type="scientific">Microterricola viridarii</name>
    <dbReference type="NCBI Taxonomy" id="412690"/>
    <lineage>
        <taxon>Bacteria</taxon>
        <taxon>Bacillati</taxon>
        <taxon>Actinomycetota</taxon>
        <taxon>Actinomycetes</taxon>
        <taxon>Micrococcales</taxon>
        <taxon>Microbacteriaceae</taxon>
        <taxon>Microterricola</taxon>
    </lineage>
</organism>
<sequence>MLFVLLSIFVLRLVEIQVVRADELNAAALDTRSSSTPIIGARGDIVDANGTVLAGSVQRFDISISPKQAVAASQAGLKESDADFAVKSRAVLVADTEKLGAALGKSGAEILGVIDAALAENPKSDHAYIAKSVDTEVWRAVDDLDIPWQYAQSLPARSYPNGAVAGNLVGFVGADGEAQAGLELGQDSCLAGIDGKEAYETGADNVRLPDTTRTISEAKPGGTLQLTIDSDLQWFSQQALAEQAQATGAAWGSLVVMEAKTGKLLTVADYPSVDPNNVDGTAAEDRGSRAFAASYEPGSTFKALTSAIVIDSGQADPYSQVVAPYRMIFPNGADVNDSSFHGDDHLTLTGVLIDSSNTGMSQFGERISDDSRYEYMKKFGLGKETEVHFPSEDSGDLNGDGPSTWDNQTRYATMFGQGMTSTAIQNASVYQAIANNGVRLPVQLTTGCTKADGTVVDQPNTEGVQVVSPGAARATSDMLEMVYKKGWLASQWNVPGYRVAAKTGTAQMSDGTGKYSKDYIVSITGYAPADDPQYVVSVSLARPVNMNTSAAPAPVFQEVMSQVLKKYRVVPSGAPAPELPANW</sequence>
<dbReference type="InterPro" id="IPR005311">
    <property type="entry name" value="PBP_dimer"/>
</dbReference>
<dbReference type="KEGG" id="mvd:AWU67_07400"/>
<evidence type="ECO:0000256" key="1">
    <source>
        <dbReference type="ARBA" id="ARBA00004370"/>
    </source>
</evidence>
<dbReference type="Proteomes" id="UP000058305">
    <property type="component" value="Chromosome"/>
</dbReference>
<evidence type="ECO:0008006" key="8">
    <source>
        <dbReference type="Google" id="ProtNLM"/>
    </source>
</evidence>
<keyword evidence="3" id="KW-0472">Membrane</keyword>
<dbReference type="InterPro" id="IPR050515">
    <property type="entry name" value="Beta-lactam/transpept"/>
</dbReference>
<reference evidence="6 7" key="1">
    <citation type="journal article" date="2016" name="J. Biotechnol.">
        <title>First complete genome sequence of a species in the genus Microterricola, an extremophilic cold active enzyme producing bacterial strain ERGS5:02 isolated from Sikkim Himalaya.</title>
        <authorList>
            <person name="Himanshu"/>
            <person name="Swarnkar M.K."/>
            <person name="Singh D."/>
            <person name="Kumar R."/>
        </authorList>
    </citation>
    <scope>NUCLEOTIDE SEQUENCE [LARGE SCALE GENOMIC DNA]</scope>
    <source>
        <strain evidence="6 7">ERGS5:02</strain>
    </source>
</reference>
<name>A0A0Y0Q2C4_9MICO</name>
<dbReference type="Gene3D" id="3.90.1310.10">
    <property type="entry name" value="Penicillin-binding protein 2a (Domain 2)"/>
    <property type="match status" value="1"/>
</dbReference>
<keyword evidence="7" id="KW-1185">Reference proteome</keyword>
<dbReference type="EMBL" id="CP014145">
    <property type="protein sequence ID" value="AMB60403.1"/>
    <property type="molecule type" value="Genomic_DNA"/>
</dbReference>
<evidence type="ECO:0000256" key="3">
    <source>
        <dbReference type="ARBA" id="ARBA00023136"/>
    </source>
</evidence>
<evidence type="ECO:0000259" key="5">
    <source>
        <dbReference type="Pfam" id="PF03717"/>
    </source>
</evidence>
<feature type="domain" description="Penicillin-binding protein dimerisation" evidence="5">
    <location>
        <begin position="39"/>
        <end position="207"/>
    </location>
</feature>
<dbReference type="InterPro" id="IPR012338">
    <property type="entry name" value="Beta-lactam/transpept-like"/>
</dbReference>
<dbReference type="SUPFAM" id="SSF56601">
    <property type="entry name" value="beta-lactamase/transpeptidase-like"/>
    <property type="match status" value="1"/>
</dbReference>
<evidence type="ECO:0000313" key="6">
    <source>
        <dbReference type="EMBL" id="AMB60403.1"/>
    </source>
</evidence>
<dbReference type="Pfam" id="PF03717">
    <property type="entry name" value="PBP_dimer"/>
    <property type="match status" value="1"/>
</dbReference>
<dbReference type="InterPro" id="IPR001460">
    <property type="entry name" value="PCN-bd_Tpept"/>
</dbReference>
<dbReference type="AlphaFoldDB" id="A0A0Y0Q2C4"/>
<feature type="domain" description="Penicillin-binding protein transpeptidase" evidence="4">
    <location>
        <begin position="252"/>
        <end position="560"/>
    </location>
</feature>
<gene>
    <name evidence="6" type="ORF">AWU67_07400</name>
</gene>
<dbReference type="GO" id="GO:0008658">
    <property type="term" value="F:penicillin binding"/>
    <property type="evidence" value="ECO:0007669"/>
    <property type="project" value="InterPro"/>
</dbReference>
<accession>A0A0Y0Q2C4</accession>
<dbReference type="PANTHER" id="PTHR30627">
    <property type="entry name" value="PEPTIDOGLYCAN D,D-TRANSPEPTIDASE"/>
    <property type="match status" value="1"/>
</dbReference>
<comment type="similarity">
    <text evidence="2">Belongs to the transpeptidase family.</text>
</comment>
<dbReference type="GO" id="GO:0071555">
    <property type="term" value="P:cell wall organization"/>
    <property type="evidence" value="ECO:0007669"/>
    <property type="project" value="TreeGrafter"/>
</dbReference>